<name>A0ABD1DF79_CULPP</name>
<reference evidence="3 4" key="1">
    <citation type="submission" date="2024-05" db="EMBL/GenBank/DDBJ databases">
        <title>Culex pipiens pipiens assembly and annotation.</title>
        <authorList>
            <person name="Alout H."/>
            <person name="Durand T."/>
        </authorList>
    </citation>
    <scope>NUCLEOTIDE SEQUENCE [LARGE SCALE GENOMIC DNA]</scope>
    <source>
        <strain evidence="3">HA-2024</strain>
        <tissue evidence="3">Whole body</tissue>
    </source>
</reference>
<gene>
    <name evidence="3" type="ORF">pipiens_000222</name>
</gene>
<sequence length="85" mass="9469">MNNLALSESTPVGSVVYRLEGFDPEGGNVSFGLLGSENFLVDPISGDVKVIKALDREKNCRRSAATEKFGYNMRFSNWHNYQIPI</sequence>
<feature type="non-terminal residue" evidence="3">
    <location>
        <position position="85"/>
    </location>
</feature>
<dbReference type="EMBL" id="JBEHCU010005960">
    <property type="protein sequence ID" value="KAL1398248.1"/>
    <property type="molecule type" value="Genomic_DNA"/>
</dbReference>
<comment type="caution">
    <text evidence="3">The sequence shown here is derived from an EMBL/GenBank/DDBJ whole genome shotgun (WGS) entry which is preliminary data.</text>
</comment>
<dbReference type="Proteomes" id="UP001562425">
    <property type="component" value="Unassembled WGS sequence"/>
</dbReference>
<dbReference type="PROSITE" id="PS50268">
    <property type="entry name" value="CADHERIN_2"/>
    <property type="match status" value="1"/>
</dbReference>
<accession>A0ABD1DF79</accession>
<dbReference type="InterPro" id="IPR015919">
    <property type="entry name" value="Cadherin-like_sf"/>
</dbReference>
<dbReference type="CDD" id="cd11304">
    <property type="entry name" value="Cadherin_repeat"/>
    <property type="match status" value="1"/>
</dbReference>
<dbReference type="InterPro" id="IPR002126">
    <property type="entry name" value="Cadherin-like_dom"/>
</dbReference>
<evidence type="ECO:0000313" key="4">
    <source>
        <dbReference type="Proteomes" id="UP001562425"/>
    </source>
</evidence>
<keyword evidence="4" id="KW-1185">Reference proteome</keyword>
<keyword evidence="1" id="KW-0106">Calcium</keyword>
<feature type="domain" description="Cadherin" evidence="2">
    <location>
        <begin position="6"/>
        <end position="73"/>
    </location>
</feature>
<organism evidence="3 4">
    <name type="scientific">Culex pipiens pipiens</name>
    <name type="common">Northern house mosquito</name>
    <dbReference type="NCBI Taxonomy" id="38569"/>
    <lineage>
        <taxon>Eukaryota</taxon>
        <taxon>Metazoa</taxon>
        <taxon>Ecdysozoa</taxon>
        <taxon>Arthropoda</taxon>
        <taxon>Hexapoda</taxon>
        <taxon>Insecta</taxon>
        <taxon>Pterygota</taxon>
        <taxon>Neoptera</taxon>
        <taxon>Endopterygota</taxon>
        <taxon>Diptera</taxon>
        <taxon>Nematocera</taxon>
        <taxon>Culicoidea</taxon>
        <taxon>Culicidae</taxon>
        <taxon>Culicinae</taxon>
        <taxon>Culicini</taxon>
        <taxon>Culex</taxon>
        <taxon>Culex</taxon>
    </lineage>
</organism>
<dbReference type="AlphaFoldDB" id="A0ABD1DF79"/>
<protein>
    <recommendedName>
        <fullName evidence="2">Cadherin domain-containing protein</fullName>
    </recommendedName>
</protein>
<proteinExistence type="predicted"/>
<evidence type="ECO:0000256" key="1">
    <source>
        <dbReference type="PROSITE-ProRule" id="PRU00043"/>
    </source>
</evidence>
<dbReference type="SUPFAM" id="SSF49313">
    <property type="entry name" value="Cadherin-like"/>
    <property type="match status" value="1"/>
</dbReference>
<dbReference type="GO" id="GO:0005509">
    <property type="term" value="F:calcium ion binding"/>
    <property type="evidence" value="ECO:0007669"/>
    <property type="project" value="UniProtKB-UniRule"/>
</dbReference>
<evidence type="ECO:0000259" key="2">
    <source>
        <dbReference type="PROSITE" id="PS50268"/>
    </source>
</evidence>
<evidence type="ECO:0000313" key="3">
    <source>
        <dbReference type="EMBL" id="KAL1398248.1"/>
    </source>
</evidence>
<dbReference type="Gene3D" id="2.60.40.60">
    <property type="entry name" value="Cadherins"/>
    <property type="match status" value="1"/>
</dbReference>